<dbReference type="PATRIC" id="fig|1116472.3.peg.2304"/>
<dbReference type="InterPro" id="IPR050744">
    <property type="entry name" value="AI-2_Isomerase_LsrG"/>
</dbReference>
<dbReference type="PANTHER" id="PTHR33336:SF1">
    <property type="entry name" value="(4S)-4-HYDROXY-5-PHOSPHONOOXYPENTANE-2,3-DIONE ISOMERASE"/>
    <property type="match status" value="1"/>
</dbReference>
<evidence type="ECO:0000259" key="1">
    <source>
        <dbReference type="PROSITE" id="PS51725"/>
    </source>
</evidence>
<dbReference type="SUPFAM" id="SSF54909">
    <property type="entry name" value="Dimeric alpha+beta barrel"/>
    <property type="match status" value="1"/>
</dbReference>
<comment type="caution">
    <text evidence="2">The sequence shown here is derived from an EMBL/GenBank/DDBJ whole genome shotgun (WGS) entry which is preliminary data.</text>
</comment>
<evidence type="ECO:0000313" key="2">
    <source>
        <dbReference type="EMBL" id="ESS71948.1"/>
    </source>
</evidence>
<reference evidence="2 3" key="1">
    <citation type="journal article" date="2013" name="Genome Announc.">
        <title>Draft Genome Sequence of the Methanotrophic Gammaproteobacterium Methyloglobulus morosus DSM 22980 Strain KoM1.</title>
        <authorList>
            <person name="Poehlein A."/>
            <person name="Deutzmann J.S."/>
            <person name="Daniel R."/>
            <person name="Simeonova D.D."/>
        </authorList>
    </citation>
    <scope>NUCLEOTIDE SEQUENCE [LARGE SCALE GENOMIC DNA]</scope>
    <source>
        <strain evidence="2 3">KoM1</strain>
    </source>
</reference>
<dbReference type="InterPro" id="IPR011008">
    <property type="entry name" value="Dimeric_a/b-barrel"/>
</dbReference>
<dbReference type="PANTHER" id="PTHR33336">
    <property type="entry name" value="QUINOL MONOOXYGENASE YGIN-RELATED"/>
    <property type="match status" value="1"/>
</dbReference>
<dbReference type="OrthoDB" id="9812754at2"/>
<protein>
    <submittedName>
        <fullName evidence="2">Autoinducer 2-degrading protein LsrG</fullName>
    </submittedName>
</protein>
<dbReference type="Gene3D" id="3.30.70.100">
    <property type="match status" value="1"/>
</dbReference>
<feature type="domain" description="ABM" evidence="1">
    <location>
        <begin position="2"/>
        <end position="90"/>
    </location>
</feature>
<sequence length="98" mass="11258">MHVTLVNILVDSAHIDDFIAATRLNHEASIRESGNRRFDVLQSPENPAQFILYEAYDSAEAAAEHKQTTHYLTWRDTVAEWMAQPRQGIRYEGLFPQS</sequence>
<dbReference type="EMBL" id="AYLO01000080">
    <property type="protein sequence ID" value="ESS71948.1"/>
    <property type="molecule type" value="Genomic_DNA"/>
</dbReference>
<dbReference type="PROSITE" id="PS51725">
    <property type="entry name" value="ABM"/>
    <property type="match status" value="1"/>
</dbReference>
<evidence type="ECO:0000313" key="3">
    <source>
        <dbReference type="Proteomes" id="UP000017842"/>
    </source>
</evidence>
<dbReference type="RefSeq" id="WP_023495024.1">
    <property type="nucleotide sequence ID" value="NZ_AYLO01000080.1"/>
</dbReference>
<organism evidence="2 3">
    <name type="scientific">Methyloglobulus morosus KoM1</name>
    <dbReference type="NCBI Taxonomy" id="1116472"/>
    <lineage>
        <taxon>Bacteria</taxon>
        <taxon>Pseudomonadati</taxon>
        <taxon>Pseudomonadota</taxon>
        <taxon>Gammaproteobacteria</taxon>
        <taxon>Methylococcales</taxon>
        <taxon>Methylococcaceae</taxon>
        <taxon>Methyloglobulus</taxon>
    </lineage>
</organism>
<dbReference type="Pfam" id="PF03992">
    <property type="entry name" value="ABM"/>
    <property type="match status" value="1"/>
</dbReference>
<name>V5C5E7_9GAMM</name>
<dbReference type="Proteomes" id="UP000017842">
    <property type="component" value="Unassembled WGS sequence"/>
</dbReference>
<dbReference type="eggNOG" id="COG1359">
    <property type="taxonomic scope" value="Bacteria"/>
</dbReference>
<dbReference type="InterPro" id="IPR007138">
    <property type="entry name" value="ABM_dom"/>
</dbReference>
<keyword evidence="3" id="KW-1185">Reference proteome</keyword>
<dbReference type="GO" id="GO:0016491">
    <property type="term" value="F:oxidoreductase activity"/>
    <property type="evidence" value="ECO:0007669"/>
    <property type="project" value="TreeGrafter"/>
</dbReference>
<dbReference type="GO" id="GO:0005829">
    <property type="term" value="C:cytosol"/>
    <property type="evidence" value="ECO:0007669"/>
    <property type="project" value="TreeGrafter"/>
</dbReference>
<dbReference type="STRING" id="1116472.MGMO_83c00210"/>
<gene>
    <name evidence="2" type="primary">lsrG</name>
    <name evidence="2" type="ORF">MGMO_83c00210</name>
</gene>
<accession>V5C5E7</accession>
<dbReference type="AlphaFoldDB" id="V5C5E7"/>
<proteinExistence type="predicted"/>